<evidence type="ECO:0000313" key="3">
    <source>
        <dbReference type="Proteomes" id="UP000509367"/>
    </source>
</evidence>
<dbReference type="KEGG" id="orm:HTY61_16390"/>
<evidence type="ECO:0000313" key="2">
    <source>
        <dbReference type="EMBL" id="QKV19917.1"/>
    </source>
</evidence>
<feature type="signal peptide" evidence="1">
    <location>
        <begin position="1"/>
        <end position="23"/>
    </location>
</feature>
<dbReference type="Proteomes" id="UP000509367">
    <property type="component" value="Chromosome"/>
</dbReference>
<organism evidence="2 3">
    <name type="scientific">Oricola thermophila</name>
    <dbReference type="NCBI Taxonomy" id="2742145"/>
    <lineage>
        <taxon>Bacteria</taxon>
        <taxon>Pseudomonadati</taxon>
        <taxon>Pseudomonadota</taxon>
        <taxon>Alphaproteobacteria</taxon>
        <taxon>Hyphomicrobiales</taxon>
        <taxon>Ahrensiaceae</taxon>
        <taxon>Oricola</taxon>
    </lineage>
</organism>
<evidence type="ECO:0000256" key="1">
    <source>
        <dbReference type="SAM" id="SignalP"/>
    </source>
</evidence>
<dbReference type="PANTHER" id="PTHR36057">
    <property type="match status" value="1"/>
</dbReference>
<dbReference type="Pfam" id="PF06764">
    <property type="entry name" value="DUF1223"/>
    <property type="match status" value="1"/>
</dbReference>
<dbReference type="InterPro" id="IPR036249">
    <property type="entry name" value="Thioredoxin-like_sf"/>
</dbReference>
<accession>A0A6N1VLT8</accession>
<keyword evidence="3" id="KW-1185">Reference proteome</keyword>
<sequence>MHFKPFFFMAVLAAGSITGTALRADSGNPAQVNLLGVVELFTSQGCNSCPPADAALEKLAKRGDVVALGYHVDYWDYLGWADTLGSKANTERQYAYARGLGQRGVYTPQAVLNGRTHTNGGHLDEIVATLESEVAAGRGLSVSLTLNDLGDRMRVKVEGGSLAATEKVHLVLIYFRERSDVAIARGENAGRSMSYVNAVLDYQTIGMWEGTPMTVDIPHSELMAKNADGCAVLLQKVSEGGHPGEIIGAAILPRQTS</sequence>
<dbReference type="InterPro" id="IPR010634">
    <property type="entry name" value="DUF1223"/>
</dbReference>
<proteinExistence type="predicted"/>
<dbReference type="RefSeq" id="WP_175277808.1">
    <property type="nucleotide sequence ID" value="NZ_CP054836.1"/>
</dbReference>
<reference evidence="2 3" key="1">
    <citation type="submission" date="2020-06" db="EMBL/GenBank/DDBJ databases">
        <title>Oricola thermophila sp. nov. isolated from a tidal sediments.</title>
        <authorList>
            <person name="Kwon K.K."/>
            <person name="Yang S.-H."/>
            <person name="Park M.-J."/>
        </authorList>
    </citation>
    <scope>NUCLEOTIDE SEQUENCE [LARGE SCALE GENOMIC DNA]</scope>
    <source>
        <strain evidence="2 3">MEBiC13590</strain>
    </source>
</reference>
<dbReference type="AlphaFoldDB" id="A0A6N1VLT8"/>
<protein>
    <submittedName>
        <fullName evidence="2">DUF1223 domain-containing protein</fullName>
    </submittedName>
</protein>
<feature type="chain" id="PRO_5027110410" evidence="1">
    <location>
        <begin position="24"/>
        <end position="257"/>
    </location>
</feature>
<name>A0A6N1VLT8_9HYPH</name>
<dbReference type="PANTHER" id="PTHR36057:SF1">
    <property type="entry name" value="LIPOPROTEIN LIPID ATTACHMENT SITE-LIKE PROTEIN, PUTATIVE (DUF1223)-RELATED"/>
    <property type="match status" value="1"/>
</dbReference>
<dbReference type="SUPFAM" id="SSF52833">
    <property type="entry name" value="Thioredoxin-like"/>
    <property type="match status" value="1"/>
</dbReference>
<gene>
    <name evidence="2" type="ORF">HTY61_16390</name>
</gene>
<dbReference type="EMBL" id="CP054836">
    <property type="protein sequence ID" value="QKV19917.1"/>
    <property type="molecule type" value="Genomic_DNA"/>
</dbReference>
<keyword evidence="1" id="KW-0732">Signal</keyword>